<evidence type="ECO:0000313" key="3">
    <source>
        <dbReference type="Proteomes" id="UP000765509"/>
    </source>
</evidence>
<feature type="region of interest" description="Disordered" evidence="1">
    <location>
        <begin position="31"/>
        <end position="91"/>
    </location>
</feature>
<dbReference type="Proteomes" id="UP000765509">
    <property type="component" value="Unassembled WGS sequence"/>
</dbReference>
<sequence length="91" mass="10535">MSKNIQPDENLHDEAFNKKYWEEATRPYNLSYEGAEISDNNDDEDENSEENEYSNGDIIDLGNGESDESRKEEAEINKPNNDQCAHERHAK</sequence>
<proteinExistence type="predicted"/>
<comment type="caution">
    <text evidence="2">The sequence shown here is derived from an EMBL/GenBank/DDBJ whole genome shotgun (WGS) entry which is preliminary data.</text>
</comment>
<organism evidence="2 3">
    <name type="scientific">Austropuccinia psidii MF-1</name>
    <dbReference type="NCBI Taxonomy" id="1389203"/>
    <lineage>
        <taxon>Eukaryota</taxon>
        <taxon>Fungi</taxon>
        <taxon>Dikarya</taxon>
        <taxon>Basidiomycota</taxon>
        <taxon>Pucciniomycotina</taxon>
        <taxon>Pucciniomycetes</taxon>
        <taxon>Pucciniales</taxon>
        <taxon>Sphaerophragmiaceae</taxon>
        <taxon>Austropuccinia</taxon>
    </lineage>
</organism>
<name>A0A9Q3GYY1_9BASI</name>
<evidence type="ECO:0000313" key="2">
    <source>
        <dbReference type="EMBL" id="MBW0485543.1"/>
    </source>
</evidence>
<dbReference type="AlphaFoldDB" id="A0A9Q3GYY1"/>
<feature type="compositionally biased region" description="Basic and acidic residues" evidence="1">
    <location>
        <begin position="67"/>
        <end position="76"/>
    </location>
</feature>
<feature type="compositionally biased region" description="Acidic residues" evidence="1">
    <location>
        <begin position="39"/>
        <end position="52"/>
    </location>
</feature>
<reference evidence="2" key="1">
    <citation type="submission" date="2021-03" db="EMBL/GenBank/DDBJ databases">
        <title>Draft genome sequence of rust myrtle Austropuccinia psidii MF-1, a brazilian biotype.</title>
        <authorList>
            <person name="Quecine M.C."/>
            <person name="Pachon D.M.R."/>
            <person name="Bonatelli M.L."/>
            <person name="Correr F.H."/>
            <person name="Franceschini L.M."/>
            <person name="Leite T.F."/>
            <person name="Margarido G.R.A."/>
            <person name="Almeida C.A."/>
            <person name="Ferrarezi J.A."/>
            <person name="Labate C.A."/>
        </authorList>
    </citation>
    <scope>NUCLEOTIDE SEQUENCE</scope>
    <source>
        <strain evidence="2">MF-1</strain>
    </source>
</reference>
<protein>
    <submittedName>
        <fullName evidence="2">Uncharacterized protein</fullName>
    </submittedName>
</protein>
<accession>A0A9Q3GYY1</accession>
<dbReference type="EMBL" id="AVOT02008221">
    <property type="protein sequence ID" value="MBW0485543.1"/>
    <property type="molecule type" value="Genomic_DNA"/>
</dbReference>
<evidence type="ECO:0000256" key="1">
    <source>
        <dbReference type="SAM" id="MobiDB-lite"/>
    </source>
</evidence>
<keyword evidence="3" id="KW-1185">Reference proteome</keyword>
<gene>
    <name evidence="2" type="ORF">O181_025258</name>
</gene>